<dbReference type="GO" id="GO:1904680">
    <property type="term" value="F:peptide transmembrane transporter activity"/>
    <property type="evidence" value="ECO:0007669"/>
    <property type="project" value="TreeGrafter"/>
</dbReference>
<dbReference type="GO" id="GO:0003677">
    <property type="term" value="F:DNA binding"/>
    <property type="evidence" value="ECO:0007669"/>
    <property type="project" value="UniProtKB-KW"/>
</dbReference>
<accession>A0A1G7EDI7</accession>
<dbReference type="Gene3D" id="3.40.190.10">
    <property type="entry name" value="Periplasmic binding protein-like II"/>
    <property type="match status" value="1"/>
</dbReference>
<dbReference type="Pfam" id="PF12793">
    <property type="entry name" value="SgrR_N"/>
    <property type="match status" value="1"/>
</dbReference>
<dbReference type="InterPro" id="IPR000914">
    <property type="entry name" value="SBP_5_dom"/>
</dbReference>
<dbReference type="GO" id="GO:0015833">
    <property type="term" value="P:peptide transport"/>
    <property type="evidence" value="ECO:0007669"/>
    <property type="project" value="TreeGrafter"/>
</dbReference>
<evidence type="ECO:0000313" key="4">
    <source>
        <dbReference type="EMBL" id="SDE61740.1"/>
    </source>
</evidence>
<evidence type="ECO:0000259" key="2">
    <source>
        <dbReference type="Pfam" id="PF00496"/>
    </source>
</evidence>
<evidence type="ECO:0000256" key="1">
    <source>
        <dbReference type="ARBA" id="ARBA00023125"/>
    </source>
</evidence>
<keyword evidence="5" id="KW-1185">Reference proteome</keyword>
<dbReference type="Pfam" id="PF00496">
    <property type="entry name" value="SBP_bac_5"/>
    <property type="match status" value="1"/>
</dbReference>
<keyword evidence="1 4" id="KW-0238">DNA-binding</keyword>
<gene>
    <name evidence="4" type="ORF">SAMN04488542_101164</name>
</gene>
<dbReference type="SUPFAM" id="SSF53850">
    <property type="entry name" value="Periplasmic binding protein-like II"/>
    <property type="match status" value="1"/>
</dbReference>
<feature type="domain" description="Solute-binding protein family 5" evidence="2">
    <location>
        <begin position="179"/>
        <end position="477"/>
    </location>
</feature>
<reference evidence="4 5" key="1">
    <citation type="submission" date="2016-10" db="EMBL/GenBank/DDBJ databases">
        <authorList>
            <person name="de Groot N.N."/>
        </authorList>
    </citation>
    <scope>NUCLEOTIDE SEQUENCE [LARGE SCALE GENOMIC DNA]</scope>
    <source>
        <strain evidence="4 5">DSM 28129</strain>
    </source>
</reference>
<protein>
    <submittedName>
        <fullName evidence="4">DNA-binding transcriptional regulator SgrR of sgrS sRNA, contains a MarR-type HTH domain and a solute-binding domain</fullName>
    </submittedName>
</protein>
<dbReference type="Proteomes" id="UP000198972">
    <property type="component" value="Unassembled WGS sequence"/>
</dbReference>
<dbReference type="InterPro" id="IPR039424">
    <property type="entry name" value="SBP_5"/>
</dbReference>
<dbReference type="InterPro" id="IPR025370">
    <property type="entry name" value="SgrR_HTH_N"/>
</dbReference>
<organism evidence="4 5">
    <name type="scientific">Fontibacillus panacisegetis</name>
    <dbReference type="NCBI Taxonomy" id="670482"/>
    <lineage>
        <taxon>Bacteria</taxon>
        <taxon>Bacillati</taxon>
        <taxon>Bacillota</taxon>
        <taxon>Bacilli</taxon>
        <taxon>Bacillales</taxon>
        <taxon>Paenibacillaceae</taxon>
        <taxon>Fontibacillus</taxon>
    </lineage>
</organism>
<dbReference type="OrthoDB" id="5894719at2"/>
<dbReference type="STRING" id="670482.SAMN04488542_101164"/>
<dbReference type="AlphaFoldDB" id="A0A1G7EDI7"/>
<feature type="domain" description="Transcriptional regulator SgrR N-terminal HTH" evidence="3">
    <location>
        <begin position="7"/>
        <end position="110"/>
    </location>
</feature>
<evidence type="ECO:0000259" key="3">
    <source>
        <dbReference type="Pfam" id="PF12793"/>
    </source>
</evidence>
<dbReference type="RefSeq" id="WP_091225909.1">
    <property type="nucleotide sequence ID" value="NZ_FNBG01000001.1"/>
</dbReference>
<evidence type="ECO:0000313" key="5">
    <source>
        <dbReference type="Proteomes" id="UP000198972"/>
    </source>
</evidence>
<dbReference type="Gene3D" id="3.10.105.10">
    <property type="entry name" value="Dipeptide-binding Protein, Domain 3"/>
    <property type="match status" value="1"/>
</dbReference>
<dbReference type="PANTHER" id="PTHR30290:SF72">
    <property type="entry name" value="HTH-TYPE TRANSCRIPTIONAL REGULATOR SGRR"/>
    <property type="match status" value="1"/>
</dbReference>
<sequence length="604" mass="69557">MLTAERYITLQNHYVGPGASESEEQEYEATLEELTGLFHCTERNVKMIVKKLQEEELIKWLPGRGRGNRSRIQFMVKRESFLLRFAQQLAEKGDYRYAFEFLHSFEEDKHIVDQFIKWLNEQFGVKQLSANHKDKDVVHLPVYRTVHTLDPGNLYFGFDSHLVRQIFDRLVHFDSEKGQIVPMLAHYWEGNEDGTEWKFHLRKGITFHHGKVLTSEDVVFTLNRLRCSQTNQWILETIELVEALDDRTVKIILHQPNWLLPCLLCSSCVSILPKDLLTQDEPSFWSQPSGTGPFRVAKWSDNSIELAVNDSYFLGRAYLDGVKIVFLPDNIPNRSKVKWENLINNDARVPSQAGGDWELIETLSKSCLLISWNRNKTGPQQSLAFRQAVNLIIDRSGMIDYSGQQGYPARSFLPKEDTSYGIHRHDVEAAKKLLQESGYDGSPISLLTTEADCIDAQWIQKQCALIGIPVELTYTGKNALTKIGAGQESDAVLICLLFADDEICELESFLQENSIIHQHLEPGLHNWINSIVKEIYATKSEEKRRVLLQQIEYRLHDEAQLLFLLHRKMNTYVHPSIRGLVINNLGWMDFKDIWLISSLTAKKA</sequence>
<dbReference type="EMBL" id="FNBG01000001">
    <property type="protein sequence ID" value="SDE61740.1"/>
    <property type="molecule type" value="Genomic_DNA"/>
</dbReference>
<proteinExistence type="predicted"/>
<dbReference type="PANTHER" id="PTHR30290">
    <property type="entry name" value="PERIPLASMIC BINDING COMPONENT OF ABC TRANSPORTER"/>
    <property type="match status" value="1"/>
</dbReference>
<name>A0A1G7EDI7_9BACL</name>